<accession>A0A4P7VNN8</accession>
<dbReference type="EMBL" id="CP039393">
    <property type="protein sequence ID" value="QCD35591.1"/>
    <property type="molecule type" value="Genomic_DNA"/>
</dbReference>
<dbReference type="RefSeq" id="WP_160630751.1">
    <property type="nucleotide sequence ID" value="NZ_CP039393.1"/>
</dbReference>
<protein>
    <submittedName>
        <fullName evidence="1">Uncharacterized protein</fullName>
    </submittedName>
</protein>
<dbReference type="Proteomes" id="UP000297031">
    <property type="component" value="Chromosome"/>
</dbReference>
<dbReference type="KEGG" id="mgod:E7746_06635"/>
<dbReference type="AlphaFoldDB" id="A0A4P7VNN8"/>
<gene>
    <name evidence="1" type="ORF">E7746_06635</name>
</gene>
<evidence type="ECO:0000313" key="1">
    <source>
        <dbReference type="EMBL" id="QCD35591.1"/>
    </source>
</evidence>
<name>A0A4P7VNN8_9BACT</name>
<organism evidence="1 2">
    <name type="scientific">Muribaculum gordoncarteri</name>
    <dbReference type="NCBI Taxonomy" id="2530390"/>
    <lineage>
        <taxon>Bacteria</taxon>
        <taxon>Pseudomonadati</taxon>
        <taxon>Bacteroidota</taxon>
        <taxon>Bacteroidia</taxon>
        <taxon>Bacteroidales</taxon>
        <taxon>Muribaculaceae</taxon>
        <taxon>Muribaculum</taxon>
    </lineage>
</organism>
<keyword evidence="2" id="KW-1185">Reference proteome</keyword>
<proteinExistence type="predicted"/>
<reference evidence="1 2" key="1">
    <citation type="submission" date="2019-02" db="EMBL/GenBank/DDBJ databases">
        <title>Isolation and identification of novel species under the genus Muribaculum.</title>
        <authorList>
            <person name="Miyake S."/>
            <person name="Ding Y."/>
            <person name="Low A."/>
            <person name="Soh M."/>
            <person name="Seedorf H."/>
        </authorList>
    </citation>
    <scope>NUCLEOTIDE SEQUENCE [LARGE SCALE GENOMIC DNA]</scope>
    <source>
        <strain evidence="1 2">TLL-A4</strain>
    </source>
</reference>
<sequence length="227" mass="26281">MDTSTKHPMTYEQARHLFLNMGEAIKELEPNVDKLAQTLSHIENINMMDNYTLNVTKNALTCQLTISLIHLDLCAATRQYLSGLTNYDQRFAIKNLQAILNEAYKRVFGFSSTKLKDTLIYPLISSLSDEDKDKYRSYLDKMASIKSNFHEPTIFNKESRCMIYHYSNDILKAHKFLSDIDADVVIHASNQFLSVIVQLSEFVHNLLLDFDKRMMLLLESLRNTIED</sequence>
<evidence type="ECO:0000313" key="2">
    <source>
        <dbReference type="Proteomes" id="UP000297031"/>
    </source>
</evidence>